<dbReference type="Pfam" id="PF00350">
    <property type="entry name" value="Dynamin_N"/>
    <property type="match status" value="1"/>
</dbReference>
<dbReference type="PANTHER" id="PTHR47308">
    <property type="entry name" value="NUCLEAR GTPASE SLIP-GC"/>
    <property type="match status" value="1"/>
</dbReference>
<feature type="region of interest" description="Disordered" evidence="1">
    <location>
        <begin position="88"/>
        <end position="129"/>
    </location>
</feature>
<dbReference type="InterPro" id="IPR013761">
    <property type="entry name" value="SAM/pointed_sf"/>
</dbReference>
<dbReference type="GO" id="GO:0003924">
    <property type="term" value="F:GTPase activity"/>
    <property type="evidence" value="ECO:0007669"/>
    <property type="project" value="TreeGrafter"/>
</dbReference>
<dbReference type="RefSeq" id="XP_031669999.1">
    <property type="nucleotide sequence ID" value="XM_031814139.1"/>
</dbReference>
<evidence type="ECO:0000259" key="2">
    <source>
        <dbReference type="Pfam" id="PF00350"/>
    </source>
</evidence>
<name>A0A8C7KMT4_ONCKI</name>
<dbReference type="AlphaFoldDB" id="A0A8C7KMT4"/>
<reference evidence="3" key="1">
    <citation type="submission" date="2025-08" db="UniProtKB">
        <authorList>
            <consortium name="Ensembl"/>
        </authorList>
    </citation>
    <scope>IDENTIFICATION</scope>
</reference>
<dbReference type="InterPro" id="IPR045063">
    <property type="entry name" value="Dynamin_N"/>
</dbReference>
<dbReference type="Gene3D" id="3.40.50.300">
    <property type="entry name" value="P-loop containing nucleotide triphosphate hydrolases"/>
    <property type="match status" value="1"/>
</dbReference>
<evidence type="ECO:0000313" key="3">
    <source>
        <dbReference type="Ensembl" id="ENSOKIP00005099884.1"/>
    </source>
</evidence>
<reference evidence="3" key="2">
    <citation type="submission" date="2025-09" db="UniProtKB">
        <authorList>
            <consortium name="Ensembl"/>
        </authorList>
    </citation>
    <scope>IDENTIFICATION</scope>
</reference>
<dbReference type="PANTHER" id="PTHR47308:SF1">
    <property type="entry name" value="NUCLEAR GTPASE SLIP-GC"/>
    <property type="match status" value="1"/>
</dbReference>
<dbReference type="Gene3D" id="1.10.150.50">
    <property type="entry name" value="Transcription Factor, Ets-1"/>
    <property type="match status" value="1"/>
</dbReference>
<evidence type="ECO:0000313" key="4">
    <source>
        <dbReference type="Proteomes" id="UP000694557"/>
    </source>
</evidence>
<accession>A0A8C7KMT4</accession>
<dbReference type="RefSeq" id="XP_031670000.1">
    <property type="nucleotide sequence ID" value="XM_031814140.1"/>
</dbReference>
<proteinExistence type="predicted"/>
<organism evidence="3 4">
    <name type="scientific">Oncorhynchus kisutch</name>
    <name type="common">Coho salmon</name>
    <name type="synonym">Salmo kisutch</name>
    <dbReference type="NCBI Taxonomy" id="8019"/>
    <lineage>
        <taxon>Eukaryota</taxon>
        <taxon>Metazoa</taxon>
        <taxon>Chordata</taxon>
        <taxon>Craniata</taxon>
        <taxon>Vertebrata</taxon>
        <taxon>Euteleostomi</taxon>
        <taxon>Actinopterygii</taxon>
        <taxon>Neopterygii</taxon>
        <taxon>Teleostei</taxon>
        <taxon>Protacanthopterygii</taxon>
        <taxon>Salmoniformes</taxon>
        <taxon>Salmonidae</taxon>
        <taxon>Salmoninae</taxon>
        <taxon>Oncorhynchus</taxon>
    </lineage>
</organism>
<protein>
    <submittedName>
        <fullName evidence="3">Nuclear GTPase SLIP-GC-like</fullName>
    </submittedName>
</protein>
<dbReference type="GeneID" id="109877351"/>
<dbReference type="GeneTree" id="ENSGT00390000007091"/>
<feature type="domain" description="Dynamin N-terminal" evidence="2">
    <location>
        <begin position="175"/>
        <end position="394"/>
    </location>
</feature>
<dbReference type="Ensembl" id="ENSOKIT00005107043.1">
    <property type="protein sequence ID" value="ENSOKIP00005099884.1"/>
    <property type="gene ID" value="ENSOKIG00005044004.1"/>
</dbReference>
<dbReference type="SUPFAM" id="SSF47769">
    <property type="entry name" value="SAM/Pointed domain"/>
    <property type="match status" value="1"/>
</dbReference>
<dbReference type="KEGG" id="oki:109877351"/>
<dbReference type="Proteomes" id="UP000694557">
    <property type="component" value="Unassembled WGS sequence"/>
</dbReference>
<gene>
    <name evidence="3" type="primary">LOC109877351</name>
</gene>
<keyword evidence="4" id="KW-1185">Reference proteome</keyword>
<dbReference type="InterPro" id="IPR053082">
    <property type="entry name" value="Nuclear_GTPase_SLIP-GC"/>
</dbReference>
<dbReference type="SUPFAM" id="SSF52540">
    <property type="entry name" value="P-loop containing nucleoside triphosphate hydrolases"/>
    <property type="match status" value="1"/>
</dbReference>
<evidence type="ECO:0000256" key="1">
    <source>
        <dbReference type="SAM" id="MobiDB-lite"/>
    </source>
</evidence>
<sequence>MDNFVRDKLTEWNFSEYIDRFKDEEIDKESFLLLDEKAFANLIPKLGPRYKFQEKHKAIQKELENDGTATDSQVQTSSTMAWASLDQAAAPSISPQGKRKNPPTFPSTSTPPKQPCFSKPTQPTSKFERQAMKAAETCVTQVLEKLKTLPKKEFIDYLKGKMTKLRTGVKNKVLVGVFGKTGAGKSSLINAILGEPNCLPNGANISACTSVMIQVEANMTNYSYEAEIEFISKKEWEDDIKSHQDVMSDENDNKNEELVRVATAKIQAFYGKYGVGKSLKDLMKGEHFREIPEFLSPTNTVKMISCGTASELSGKIACYTRSDNKMEVKHYWPLVKCVTIKVPNTKELLEHIVLLDLPGTGDCNKTRDNMWKSHLSQCSSVWIVNDIQRAASEREPWMILESSFSYLIQGGECENITFICTKTDDINPKNYLGSPVLKNTELHLDLEKKGAAERKRGCIQHRNEQAKIMLGERFNDEVVKKKPFIQMEKIFQVFTVSAEEFQNDENPILEQEQTEIPQLKQVLEDMNERHSKTAVKDYISGVYGILSLIKAANSNDSTMVEMKSNMYQLLKDSLEEQLSTITSLMTKHYNDLKKLLSEGVANSKKSCLQIAKEKVITPEARKDGRGYHRTLSSLCRNKGFCRSTNGDITDLNKTLAESMYAAINEKFALIFPNAGTTGESIYKKICNFSIISDNMAKEWENTPMSLYLMFLTTEENFLKDKLKRDVLLRKKVIYESLTDEVQIIMCPCYEEASKISGKGTLKKTQELLVKHIDSSKNPMFDNAQKKMLEGFENLREYIEQTLRTELLESLKRSLKTPNSLSLPDVSEQLENMETYKMLALRERTSQI</sequence>
<dbReference type="InterPro" id="IPR027417">
    <property type="entry name" value="P-loop_NTPase"/>
</dbReference>
<dbReference type="RefSeq" id="XP_031669998.1">
    <property type="nucleotide sequence ID" value="XM_031814138.1"/>
</dbReference>